<feature type="region of interest" description="Disordered" evidence="6">
    <location>
        <begin position="480"/>
        <end position="504"/>
    </location>
</feature>
<sequence>MSDNAKSARAPEAPYPRRWLMLPVLLAAMFMAQFDLYVVNVAAASLEKDLDAGQAALELIVAGYGFTYASGLVTGGRLGDLIGSRKMFLYGTFAFTVASLLCGLAQSPGELVVARLLQGLTGAAMVPQVLAMITAVFPPAERSRALAWFGVTVGVGAVAGQVLGGALLQVNVLGLGWRVIFLVNVPIGLVALAFALRLLPHRASGNRPRLDPLGAVGVSLSLALALLPLVLGQTEGWPVWTWISLICSVPVMALTLWWEGALSQRGGQPLLELGLFRNSTFARGLVVCLGTFCSFFSFMFALTLVMQSGLGLTPLQAGFTFTPLGLAFAGASIASPRMAARHGGRLVTVGTAVAAVGMVALLAVLNLSGGHTSAVRLLGPMVLIGLGNGLAVPALTGAVLAGVKPVQAGAGAGVLTTTQQFSSAAGVAGIGSVFFAALSSRHGVADYASALEWVAAIDLVLVLIACGTSVLLPRPPRAAAAAGTPGAAPAVNNSAPAAATPGNR</sequence>
<protein>
    <submittedName>
        <fullName evidence="9">MFS transporter</fullName>
    </submittedName>
</protein>
<keyword evidence="4 7" id="KW-0472">Membrane</keyword>
<feature type="transmembrane region" description="Helical" evidence="7">
    <location>
        <begin position="237"/>
        <end position="259"/>
    </location>
</feature>
<name>A0ABU7FLF7_9ACTN</name>
<feature type="transmembrane region" description="Helical" evidence="7">
    <location>
        <begin position="20"/>
        <end position="43"/>
    </location>
</feature>
<feature type="transmembrane region" description="Helical" evidence="7">
    <location>
        <begin position="450"/>
        <end position="472"/>
    </location>
</feature>
<dbReference type="Gene3D" id="1.20.1720.10">
    <property type="entry name" value="Multidrug resistance protein D"/>
    <property type="match status" value="1"/>
</dbReference>
<dbReference type="RefSeq" id="WP_329508672.1">
    <property type="nucleotide sequence ID" value="NZ_BAAAYZ010000290.1"/>
</dbReference>
<feature type="transmembrane region" description="Helical" evidence="7">
    <location>
        <begin position="55"/>
        <end position="75"/>
    </location>
</feature>
<dbReference type="InterPro" id="IPR020846">
    <property type="entry name" value="MFS_dom"/>
</dbReference>
<evidence type="ECO:0000259" key="8">
    <source>
        <dbReference type="PROSITE" id="PS50850"/>
    </source>
</evidence>
<evidence type="ECO:0000313" key="9">
    <source>
        <dbReference type="EMBL" id="MED7824223.1"/>
    </source>
</evidence>
<dbReference type="Gene3D" id="1.20.1250.20">
    <property type="entry name" value="MFS general substrate transporter like domains"/>
    <property type="match status" value="1"/>
</dbReference>
<evidence type="ECO:0000256" key="3">
    <source>
        <dbReference type="ARBA" id="ARBA00022989"/>
    </source>
</evidence>
<dbReference type="Pfam" id="PF07690">
    <property type="entry name" value="MFS_1"/>
    <property type="match status" value="1"/>
</dbReference>
<dbReference type="Proteomes" id="UP001333996">
    <property type="component" value="Unassembled WGS sequence"/>
</dbReference>
<feature type="domain" description="Major facilitator superfamily (MFS) profile" evidence="8">
    <location>
        <begin position="21"/>
        <end position="477"/>
    </location>
</feature>
<feature type="transmembrane region" description="Helical" evidence="7">
    <location>
        <begin position="346"/>
        <end position="365"/>
    </location>
</feature>
<keyword evidence="2 7" id="KW-0812">Transmembrane</keyword>
<keyword evidence="5" id="KW-0046">Antibiotic resistance</keyword>
<dbReference type="SUPFAM" id="SSF103473">
    <property type="entry name" value="MFS general substrate transporter"/>
    <property type="match status" value="2"/>
</dbReference>
<feature type="transmembrane region" description="Helical" evidence="7">
    <location>
        <begin position="421"/>
        <end position="438"/>
    </location>
</feature>
<feature type="transmembrane region" description="Helical" evidence="7">
    <location>
        <begin position="179"/>
        <end position="200"/>
    </location>
</feature>
<dbReference type="InterPro" id="IPR036259">
    <property type="entry name" value="MFS_trans_sf"/>
</dbReference>
<dbReference type="PROSITE" id="PS50850">
    <property type="entry name" value="MFS"/>
    <property type="match status" value="1"/>
</dbReference>
<feature type="transmembrane region" description="Helical" evidence="7">
    <location>
        <begin position="280"/>
        <end position="305"/>
    </location>
</feature>
<evidence type="ECO:0000256" key="2">
    <source>
        <dbReference type="ARBA" id="ARBA00022692"/>
    </source>
</evidence>
<feature type="transmembrane region" description="Helical" evidence="7">
    <location>
        <begin position="212"/>
        <end position="231"/>
    </location>
</feature>
<reference evidence="9" key="1">
    <citation type="submission" date="2024-01" db="EMBL/GenBank/DDBJ databases">
        <title>First draft genome sequence data of TA4-1, the type strain of Gram-positive actinobacterium Streptomyces chiangmaiensis.</title>
        <authorList>
            <person name="Yasawong M."/>
            <person name="Nantapong N."/>
        </authorList>
    </citation>
    <scope>NUCLEOTIDE SEQUENCE</scope>
    <source>
        <strain evidence="9">TA4-1</strain>
    </source>
</reference>
<evidence type="ECO:0000313" key="10">
    <source>
        <dbReference type="Proteomes" id="UP001333996"/>
    </source>
</evidence>
<feature type="transmembrane region" description="Helical" evidence="7">
    <location>
        <begin position="112"/>
        <end position="133"/>
    </location>
</feature>
<dbReference type="EMBL" id="JAYWVC010000065">
    <property type="protein sequence ID" value="MED7824223.1"/>
    <property type="molecule type" value="Genomic_DNA"/>
</dbReference>
<evidence type="ECO:0000256" key="5">
    <source>
        <dbReference type="ARBA" id="ARBA00023251"/>
    </source>
</evidence>
<gene>
    <name evidence="9" type="ORF">VXC91_20120</name>
</gene>
<keyword evidence="3 7" id="KW-1133">Transmembrane helix</keyword>
<feature type="transmembrane region" description="Helical" evidence="7">
    <location>
        <begin position="317"/>
        <end position="334"/>
    </location>
</feature>
<evidence type="ECO:0000256" key="6">
    <source>
        <dbReference type="SAM" id="MobiDB-lite"/>
    </source>
</evidence>
<keyword evidence="10" id="KW-1185">Reference proteome</keyword>
<feature type="transmembrane region" description="Helical" evidence="7">
    <location>
        <begin position="145"/>
        <end position="167"/>
    </location>
</feature>
<dbReference type="PANTHER" id="PTHR42718">
    <property type="entry name" value="MAJOR FACILITATOR SUPERFAMILY MULTIDRUG TRANSPORTER MFSC"/>
    <property type="match status" value="1"/>
</dbReference>
<comment type="subcellular location">
    <subcellularLocation>
        <location evidence="1">Cell membrane</location>
        <topology evidence="1">Multi-pass membrane protein</topology>
    </subcellularLocation>
</comment>
<dbReference type="CDD" id="cd17321">
    <property type="entry name" value="MFS_MMR_MDR_like"/>
    <property type="match status" value="1"/>
</dbReference>
<dbReference type="InterPro" id="IPR011701">
    <property type="entry name" value="MFS"/>
</dbReference>
<proteinExistence type="predicted"/>
<accession>A0ABU7FLF7</accession>
<dbReference type="PANTHER" id="PTHR42718:SF39">
    <property type="entry name" value="ACTINORHODIN TRANSPORTER-RELATED"/>
    <property type="match status" value="1"/>
</dbReference>
<organism evidence="9 10">
    <name type="scientific">Streptomyces chiangmaiensis</name>
    <dbReference type="NCBI Taxonomy" id="766497"/>
    <lineage>
        <taxon>Bacteria</taxon>
        <taxon>Bacillati</taxon>
        <taxon>Actinomycetota</taxon>
        <taxon>Actinomycetes</taxon>
        <taxon>Kitasatosporales</taxon>
        <taxon>Streptomycetaceae</taxon>
        <taxon>Streptomyces</taxon>
    </lineage>
</organism>
<evidence type="ECO:0000256" key="4">
    <source>
        <dbReference type="ARBA" id="ARBA00023136"/>
    </source>
</evidence>
<evidence type="ECO:0000256" key="1">
    <source>
        <dbReference type="ARBA" id="ARBA00004651"/>
    </source>
</evidence>
<feature type="transmembrane region" description="Helical" evidence="7">
    <location>
        <begin position="87"/>
        <end position="106"/>
    </location>
</feature>
<feature type="transmembrane region" description="Helical" evidence="7">
    <location>
        <begin position="377"/>
        <end position="400"/>
    </location>
</feature>
<evidence type="ECO:0000256" key="7">
    <source>
        <dbReference type="SAM" id="Phobius"/>
    </source>
</evidence>
<comment type="caution">
    <text evidence="9">The sequence shown here is derived from an EMBL/GenBank/DDBJ whole genome shotgun (WGS) entry which is preliminary data.</text>
</comment>